<dbReference type="Pfam" id="PF19891">
    <property type="entry name" value="DUF6364"/>
    <property type="match status" value="1"/>
</dbReference>
<dbReference type="InterPro" id="IPR045944">
    <property type="entry name" value="DUF6364"/>
</dbReference>
<evidence type="ECO:0000313" key="2">
    <source>
        <dbReference type="Proteomes" id="UP000625283"/>
    </source>
</evidence>
<name>A0ABS1R8B5_9SPHI</name>
<protein>
    <recommendedName>
        <fullName evidence="3">Antitoxin</fullName>
    </recommendedName>
</protein>
<proteinExistence type="predicted"/>
<evidence type="ECO:0000313" key="1">
    <source>
        <dbReference type="EMBL" id="MBL1410227.1"/>
    </source>
</evidence>
<keyword evidence="2" id="KW-1185">Reference proteome</keyword>
<evidence type="ECO:0008006" key="3">
    <source>
        <dbReference type="Google" id="ProtNLM"/>
    </source>
</evidence>
<dbReference type="RefSeq" id="WP_202103930.1">
    <property type="nucleotide sequence ID" value="NZ_JAERTY010000009.1"/>
</dbReference>
<dbReference type="Proteomes" id="UP000625283">
    <property type="component" value="Unassembled WGS sequence"/>
</dbReference>
<accession>A0ABS1R8B5</accession>
<dbReference type="EMBL" id="JAERTY010000009">
    <property type="protein sequence ID" value="MBL1410227.1"/>
    <property type="molecule type" value="Genomic_DNA"/>
</dbReference>
<gene>
    <name evidence="1" type="ORF">JKG61_15845</name>
</gene>
<comment type="caution">
    <text evidence="1">The sequence shown here is derived from an EMBL/GenBank/DDBJ whole genome shotgun (WGS) entry which is preliminary data.</text>
</comment>
<sequence>MITKLTLTMEQSLIEEAKKYARNNQRSLSDIVESYLRSLVEKGVVMKEDEQPYIVRSLKGAFKDPKNSDYKKILTEQLSNKHC</sequence>
<organism evidence="1 2">
    <name type="scientific">Sphingobacterium faecale</name>
    <dbReference type="NCBI Taxonomy" id="2803775"/>
    <lineage>
        <taxon>Bacteria</taxon>
        <taxon>Pseudomonadati</taxon>
        <taxon>Bacteroidota</taxon>
        <taxon>Sphingobacteriia</taxon>
        <taxon>Sphingobacteriales</taxon>
        <taxon>Sphingobacteriaceae</taxon>
        <taxon>Sphingobacterium</taxon>
    </lineage>
</organism>
<reference evidence="1 2" key="1">
    <citation type="submission" date="2021-01" db="EMBL/GenBank/DDBJ databases">
        <title>C459-1 draft genome sequence.</title>
        <authorList>
            <person name="Zhang X.-F."/>
        </authorList>
    </citation>
    <scope>NUCLEOTIDE SEQUENCE [LARGE SCALE GENOMIC DNA]</scope>
    <source>
        <strain evidence="2">C459-1</strain>
    </source>
</reference>